<organism evidence="2 3">
    <name type="scientific">[Myrmecia] bisecta</name>
    <dbReference type="NCBI Taxonomy" id="41462"/>
    <lineage>
        <taxon>Eukaryota</taxon>
        <taxon>Viridiplantae</taxon>
        <taxon>Chlorophyta</taxon>
        <taxon>core chlorophytes</taxon>
        <taxon>Trebouxiophyceae</taxon>
        <taxon>Trebouxiales</taxon>
        <taxon>Trebouxiaceae</taxon>
        <taxon>Myrmecia</taxon>
    </lineage>
</organism>
<evidence type="ECO:0000256" key="1">
    <source>
        <dbReference type="SAM" id="MobiDB-lite"/>
    </source>
</evidence>
<accession>A0AAW1Q091</accession>
<comment type="caution">
    <text evidence="2">The sequence shown here is derived from an EMBL/GenBank/DDBJ whole genome shotgun (WGS) entry which is preliminary data.</text>
</comment>
<gene>
    <name evidence="2" type="ORF">WJX72_006265</name>
</gene>
<feature type="compositionally biased region" description="Basic residues" evidence="1">
    <location>
        <begin position="260"/>
        <end position="281"/>
    </location>
</feature>
<sequence length="386" mass="42994">MAGKAHSLPHSPDLEEGRKENLLATQVSAHKLFFAAGCPAEWLLVCATTFASPPQPNKPWQDIDGDLIKVAKPDIYKQLVQLVRHVYKERNRPFQGIGYYHMIKVSYKPVDPSTSYIQIAEGWRDSPGGSMVVSISTRYKSVKNKTKRGEPHERLGTSQYNSMLEELNTWVHATHAQRLEARQRSYEASQRLEKARQEQREEQERQRADAQRRLDEADKAERRRKVALLQQRLAQAQVAQAHPEPDSSSDAEGTTGIQGAHKRRRVDAKHRGSTKQAKLARKGQATAGAARARGASGVQVDDAAKLKHGKRKRGNEAEDSATGSEEDSDEEEEEEGSDKEPGDDSDQESEDSDEEEESESEGCKHKLAAKATIAQARPYSAAALQL</sequence>
<evidence type="ECO:0000313" key="2">
    <source>
        <dbReference type="EMBL" id="KAK9814457.1"/>
    </source>
</evidence>
<name>A0AAW1Q091_9CHLO</name>
<evidence type="ECO:0000313" key="3">
    <source>
        <dbReference type="Proteomes" id="UP001489004"/>
    </source>
</evidence>
<dbReference type="Proteomes" id="UP001489004">
    <property type="component" value="Unassembled WGS sequence"/>
</dbReference>
<feature type="compositionally biased region" description="Low complexity" evidence="1">
    <location>
        <begin position="282"/>
        <end position="295"/>
    </location>
</feature>
<dbReference type="EMBL" id="JALJOR010000007">
    <property type="protein sequence ID" value="KAK9814457.1"/>
    <property type="molecule type" value="Genomic_DNA"/>
</dbReference>
<reference evidence="2 3" key="1">
    <citation type="journal article" date="2024" name="Nat. Commun.">
        <title>Phylogenomics reveals the evolutionary origins of lichenization in chlorophyte algae.</title>
        <authorList>
            <person name="Puginier C."/>
            <person name="Libourel C."/>
            <person name="Otte J."/>
            <person name="Skaloud P."/>
            <person name="Haon M."/>
            <person name="Grisel S."/>
            <person name="Petersen M."/>
            <person name="Berrin J.G."/>
            <person name="Delaux P.M."/>
            <person name="Dal Grande F."/>
            <person name="Keller J."/>
        </authorList>
    </citation>
    <scope>NUCLEOTIDE SEQUENCE [LARGE SCALE GENOMIC DNA]</scope>
    <source>
        <strain evidence="2 3">SAG 2043</strain>
    </source>
</reference>
<dbReference type="AlphaFoldDB" id="A0AAW1Q091"/>
<feature type="region of interest" description="Disordered" evidence="1">
    <location>
        <begin position="184"/>
        <end position="219"/>
    </location>
</feature>
<feature type="region of interest" description="Disordered" evidence="1">
    <location>
        <begin position="234"/>
        <end position="366"/>
    </location>
</feature>
<feature type="compositionally biased region" description="Acidic residues" evidence="1">
    <location>
        <begin position="324"/>
        <end position="360"/>
    </location>
</feature>
<proteinExistence type="predicted"/>
<feature type="compositionally biased region" description="Polar residues" evidence="1">
    <location>
        <begin position="246"/>
        <end position="257"/>
    </location>
</feature>
<protein>
    <submittedName>
        <fullName evidence="2">Uncharacterized protein</fullName>
    </submittedName>
</protein>
<keyword evidence="3" id="KW-1185">Reference proteome</keyword>